<accession>I3CZP9</accession>
<protein>
    <submittedName>
        <fullName evidence="1">Uncharacterized protein</fullName>
    </submittedName>
</protein>
<dbReference type="Proteomes" id="UP000003423">
    <property type="component" value="Unassembled WGS sequence"/>
</dbReference>
<name>I3CZP9_9ARCH</name>
<keyword evidence="2" id="KW-1185">Reference proteome</keyword>
<comment type="caution">
    <text evidence="1">The sequence shown here is derived from an EMBL/GenBank/DDBJ whole genome shotgun (WGS) entry which is preliminary data.</text>
</comment>
<evidence type="ECO:0000313" key="1">
    <source>
        <dbReference type="EMBL" id="EIJ64942.1"/>
    </source>
</evidence>
<organism evidence="1 2">
    <name type="scientific">Candidatus Nitrosopumilus salarius BD31</name>
    <dbReference type="NCBI Taxonomy" id="859350"/>
    <lineage>
        <taxon>Archaea</taxon>
        <taxon>Nitrososphaerota</taxon>
        <taxon>Nitrososphaeria</taxon>
        <taxon>Nitrosopumilales</taxon>
        <taxon>Nitrosopumilaceae</taxon>
        <taxon>Nitrosopumilus</taxon>
    </lineage>
</organism>
<dbReference type="EMBL" id="AEXL02000168">
    <property type="protein sequence ID" value="EIJ64942.1"/>
    <property type="molecule type" value="Genomic_DNA"/>
</dbReference>
<reference evidence="1 2" key="1">
    <citation type="journal article" date="2012" name="J. Bacteriol.">
        <title>Genome sequence of "Candidatus Nitrosopumilus salaria" BD31, an ammonia-oxidizing archaeon from the San Francisco Bay estuary.</title>
        <authorList>
            <person name="Mosier A.C."/>
            <person name="Allen E.E."/>
            <person name="Kim M."/>
            <person name="Ferriera S."/>
            <person name="Francis C.A."/>
        </authorList>
    </citation>
    <scope>NUCLEOTIDE SEQUENCE [LARGE SCALE GENOMIC DNA]</scope>
    <source>
        <strain evidence="1 2">BD31</strain>
    </source>
</reference>
<dbReference type="AlphaFoldDB" id="I3CZP9"/>
<sequence>MNSIESYEKDIELQPLFLKLFKPQKPLSQNHQKKHTFLEAVIL</sequence>
<proteinExistence type="predicted"/>
<evidence type="ECO:0000313" key="2">
    <source>
        <dbReference type="Proteomes" id="UP000003423"/>
    </source>
</evidence>
<gene>
    <name evidence="1" type="ORF">BD31_I0880</name>
</gene>